<sequence length="1389" mass="156200">MEDDDFGDLYTDVLTTTFQASQPQIDASAAGINSTSFQGRSIDPRVNSDDEEILYGAQNSKNLNSQSSDGSNLNGVIVEKALPKPRGLDLNLGSNQGKKGIPVLLGNEGGELKFETRVSDTSAGSNFAVVEDDINIVVEEGDNKDDNLVEKDENLMSRNTNNSVDEKKESVNFARESGVGEIGSELLIPGLSGGPENRGGEDFEDEWESEESEDDLQIVLNGPMGMERMAGMDDNDDEDGEPLVIVGDNGDTGHNHSQMTEEQVWDGEDVGPGAEGQRKELGEAAKASGGGAVASTVAPPKIGISNHAYHLPFHSQFKYVRPGAAPMPGAVPMGSGGTPGQVRPTVPMAPIVGRGRGDWRPSGITAAVPMQKGFRPGYGMPVWGANAAGRGFGSGLDFTLPSHKTIFEVDINSFEERPWRLPGIDVSDFFNFGLNEDTWKDYCKQLEQLRLETTMQNKIHVYESGKTVQEYDPDLPPELAAAVGIQDIPSENVNLGTDAGGNDLARASALGRPPLPVGRPIPVETGAGDRLPSIDTRRPRMHDSDAIIEIACQADDDDMAEHQQNEPSRKDLRRDDEIDDLLQEDTENYDGFSHACDDRKKELVRRSAQFKKTVLDDEIVGDDTLDFPPEAPEKYHPGLEFSVHEERLTKGRARFGSPRMASFEYEKEEQHGDNEKEESFESGDDNHSHMSSPVTIGSAGEQVVSNRGNTDNDLEADERTFEMEREEIALDATTRNDAPEEENSMYCTKKQAQSSRGEEPSEENDGEDSKAPSGSENSKQRSESSKDYRKFHDSVEDKVNCSMHTDNIRRPMGYEDTDNRKGHRERQETRRHRMAVKGVEDSYAHRGVDPNSAVHMHVKSESTDWRKESDVSEGGWHRKDEDIYGRRMRINDPRNREHGGEIGSRHWSKVRESEGGEKDEYQQPKNQLDNSSWRGANHDKDLGSKHGDRVDNFKRWNEKVDDLHSKRSKEEVPISREYTENEGISHNHRESGSRRKKERDEGLDQRKRDDQARLKNDDLHYVRLKEEGSFQRKRNEGQRERDEWHRLKQSHEEILSMREREETRAGMRSGRGAEDKTWTSHSRGKDEYKGSGREHYSKDIGWQSEQLKRRSRAENDSLSQHRGYEDIYARVNQLSNNEKRAKRERPTTREERIAFASDTSRLHENKHKESNRKSKESESGDHNFLIPSKRNQDEHSGQRSEMVKSRNRTGQESSENEIHVNGRSSRKQKEEVSSDEEQPNSRKGRSKLERWTSHKEKDFSMTSKSSSSKSKDMGTYTASGASLVSKLPDGPSKRVEGQTQPLAKERDTGGAEVNDADTKPMDDRHLDTVAKLKKRSERFKLPMPSEKDAMVIKKMESEPLPSGQIETQPDSEIKPERPARKRRWTGNLK</sequence>
<feature type="compositionally biased region" description="Basic and acidic residues" evidence="5">
    <location>
        <begin position="1190"/>
        <end position="1204"/>
    </location>
</feature>
<keyword evidence="3" id="KW-0507">mRNA processing</keyword>
<feature type="compositionally biased region" description="Basic and acidic residues" evidence="5">
    <location>
        <begin position="1246"/>
        <end position="1259"/>
    </location>
</feature>
<gene>
    <name evidence="7" type="ORF">FPE_LOCUS2166</name>
</gene>
<feature type="compositionally biased region" description="Basic and acidic residues" evidence="5">
    <location>
        <begin position="806"/>
        <end position="828"/>
    </location>
</feature>
<feature type="compositionally biased region" description="Basic and acidic residues" evidence="5">
    <location>
        <begin position="1316"/>
        <end position="1325"/>
    </location>
</feature>
<feature type="compositionally biased region" description="Basic and acidic residues" evidence="5">
    <location>
        <begin position="936"/>
        <end position="1098"/>
    </location>
</feature>
<dbReference type="PANTHER" id="PTHR36884">
    <property type="entry name" value="FIP1[III]-LIKE PROTEIN"/>
    <property type="match status" value="1"/>
</dbReference>
<feature type="compositionally biased region" description="Basic and acidic residues" evidence="5">
    <location>
        <begin position="1137"/>
        <end position="1153"/>
    </location>
</feature>
<accession>A0AAD2DK33</accession>
<evidence type="ECO:0000256" key="4">
    <source>
        <dbReference type="ARBA" id="ARBA00023242"/>
    </source>
</evidence>
<feature type="compositionally biased region" description="Basic and acidic residues" evidence="5">
    <location>
        <begin position="1160"/>
        <end position="1181"/>
    </location>
</feature>
<dbReference type="GO" id="GO:0016607">
    <property type="term" value="C:nuclear speck"/>
    <property type="evidence" value="ECO:0007669"/>
    <property type="project" value="TreeGrafter"/>
</dbReference>
<evidence type="ECO:0000256" key="1">
    <source>
        <dbReference type="ARBA" id="ARBA00004123"/>
    </source>
</evidence>
<feature type="region of interest" description="Disordered" evidence="5">
    <location>
        <begin position="1339"/>
        <end position="1389"/>
    </location>
</feature>
<feature type="region of interest" description="Disordered" evidence="5">
    <location>
        <begin position="664"/>
        <end position="1325"/>
    </location>
</feature>
<feature type="compositionally biased region" description="Acidic residues" evidence="5">
    <location>
        <begin position="202"/>
        <end position="214"/>
    </location>
</feature>
<feature type="region of interest" description="Disordered" evidence="5">
    <location>
        <begin position="509"/>
        <end position="538"/>
    </location>
</feature>
<dbReference type="InterPro" id="IPR044976">
    <property type="entry name" value="FIPS5/FIPS3-like"/>
</dbReference>
<dbReference type="InterPro" id="IPR007854">
    <property type="entry name" value="Fip1_dom"/>
</dbReference>
<organism evidence="7 8">
    <name type="scientific">Fraxinus pennsylvanica</name>
    <dbReference type="NCBI Taxonomy" id="56036"/>
    <lineage>
        <taxon>Eukaryota</taxon>
        <taxon>Viridiplantae</taxon>
        <taxon>Streptophyta</taxon>
        <taxon>Embryophyta</taxon>
        <taxon>Tracheophyta</taxon>
        <taxon>Spermatophyta</taxon>
        <taxon>Magnoliopsida</taxon>
        <taxon>eudicotyledons</taxon>
        <taxon>Gunneridae</taxon>
        <taxon>Pentapetalae</taxon>
        <taxon>asterids</taxon>
        <taxon>lamiids</taxon>
        <taxon>Lamiales</taxon>
        <taxon>Oleaceae</taxon>
        <taxon>Oleeae</taxon>
        <taxon>Fraxinus</taxon>
    </lineage>
</organism>
<feature type="compositionally biased region" description="Basic and acidic residues" evidence="5">
    <location>
        <begin position="717"/>
        <end position="728"/>
    </location>
</feature>
<feature type="compositionally biased region" description="Basic and acidic residues" evidence="5">
    <location>
        <begin position="664"/>
        <end position="688"/>
    </location>
</feature>
<keyword evidence="4" id="KW-0539">Nucleus</keyword>
<dbReference type="GO" id="GO:0003723">
    <property type="term" value="F:RNA binding"/>
    <property type="evidence" value="ECO:0007669"/>
    <property type="project" value="TreeGrafter"/>
</dbReference>
<dbReference type="EMBL" id="OU503036">
    <property type="protein sequence ID" value="CAI9754735.1"/>
    <property type="molecule type" value="Genomic_DNA"/>
</dbReference>
<feature type="region of interest" description="Disordered" evidence="5">
    <location>
        <begin position="555"/>
        <end position="576"/>
    </location>
</feature>
<comment type="subcellular location">
    <subcellularLocation>
        <location evidence="1">Nucleus</location>
    </subcellularLocation>
</comment>
<keyword evidence="8" id="KW-1185">Reference proteome</keyword>
<evidence type="ECO:0000256" key="3">
    <source>
        <dbReference type="ARBA" id="ARBA00022664"/>
    </source>
</evidence>
<feature type="region of interest" description="Disordered" evidence="5">
    <location>
        <begin position="185"/>
        <end position="214"/>
    </location>
</feature>
<feature type="compositionally biased region" description="Basic and acidic residues" evidence="5">
    <location>
        <begin position="1345"/>
        <end position="1357"/>
    </location>
</feature>
<evidence type="ECO:0000256" key="5">
    <source>
        <dbReference type="SAM" id="MobiDB-lite"/>
    </source>
</evidence>
<protein>
    <recommendedName>
        <fullName evidence="6">Pre-mRNA polyadenylation factor Fip1 domain-containing protein</fullName>
    </recommendedName>
</protein>
<feature type="domain" description="Pre-mRNA polyadenylation factor Fip1" evidence="6">
    <location>
        <begin position="408"/>
        <end position="450"/>
    </location>
</feature>
<evidence type="ECO:0000259" key="6">
    <source>
        <dbReference type="Pfam" id="PF05182"/>
    </source>
</evidence>
<name>A0AAD2DK33_9LAMI</name>
<feature type="region of interest" description="Disordered" evidence="5">
    <location>
        <begin position="262"/>
        <end position="293"/>
    </location>
</feature>
<feature type="compositionally biased region" description="Basic and acidic residues" evidence="5">
    <location>
        <begin position="560"/>
        <end position="576"/>
    </location>
</feature>
<feature type="compositionally biased region" description="Basic and acidic residues" evidence="5">
    <location>
        <begin position="1106"/>
        <end position="1115"/>
    </location>
</feature>
<comment type="similarity">
    <text evidence="2">Belongs to the FIP1 family.</text>
</comment>
<dbReference type="Proteomes" id="UP000834106">
    <property type="component" value="Chromosome 1"/>
</dbReference>
<feature type="compositionally biased region" description="Basic residues" evidence="5">
    <location>
        <begin position="1379"/>
        <end position="1389"/>
    </location>
</feature>
<dbReference type="GO" id="GO:0006397">
    <property type="term" value="P:mRNA processing"/>
    <property type="evidence" value="ECO:0007669"/>
    <property type="project" value="UniProtKB-KW"/>
</dbReference>
<feature type="compositionally biased region" description="Basic and acidic residues" evidence="5">
    <location>
        <begin position="778"/>
        <end position="799"/>
    </location>
</feature>
<reference evidence="7" key="1">
    <citation type="submission" date="2023-05" db="EMBL/GenBank/DDBJ databases">
        <authorList>
            <person name="Huff M."/>
        </authorList>
    </citation>
    <scope>NUCLEOTIDE SEQUENCE</scope>
</reference>
<proteinExistence type="inferred from homology"/>
<evidence type="ECO:0000313" key="8">
    <source>
        <dbReference type="Proteomes" id="UP000834106"/>
    </source>
</evidence>
<dbReference type="PANTHER" id="PTHR36884:SF1">
    <property type="entry name" value="FIP1[V]-LIKE PROTEIN"/>
    <property type="match status" value="1"/>
</dbReference>
<dbReference type="Pfam" id="PF05182">
    <property type="entry name" value="Fip1"/>
    <property type="match status" value="1"/>
</dbReference>
<feature type="region of interest" description="Disordered" evidence="5">
    <location>
        <begin position="29"/>
        <end position="49"/>
    </location>
</feature>
<feature type="compositionally biased region" description="Basic and acidic residues" evidence="5">
    <location>
        <begin position="838"/>
        <end position="848"/>
    </location>
</feature>
<evidence type="ECO:0000313" key="7">
    <source>
        <dbReference type="EMBL" id="CAI9754735.1"/>
    </source>
</evidence>
<evidence type="ECO:0000256" key="2">
    <source>
        <dbReference type="ARBA" id="ARBA00007459"/>
    </source>
</evidence>
<feature type="compositionally biased region" description="Basic and acidic residues" evidence="5">
    <location>
        <begin position="858"/>
        <end position="922"/>
    </location>
</feature>
<feature type="compositionally biased region" description="Polar residues" evidence="5">
    <location>
        <begin position="29"/>
        <end position="39"/>
    </location>
</feature>
<feature type="compositionally biased region" description="Polar residues" evidence="5">
    <location>
        <begin position="923"/>
        <end position="934"/>
    </location>
</feature>